<feature type="compositionally biased region" description="Low complexity" evidence="1">
    <location>
        <begin position="764"/>
        <end position="782"/>
    </location>
</feature>
<protein>
    <submittedName>
        <fullName evidence="2">Mp99, putative</fullName>
    </submittedName>
</protein>
<gene>
    <name evidence="2" type="ORF">LtaPh_0305700</name>
</gene>
<sequence>MGARMRDRILFSTGIPACLSFFSVVGGGALRSTVVMHTHAHTCDSVRACVYVHLSIYLKSVRLTGAVEHLHQALSCAAPILQDSRTSAQAYTEIYTHPVYASFHIMYAVTRHLCYIAGVGGSGSTGGTSSSSGGGGLRGLRNNYRNSLQLADAFQPVQHRNQWPFDHVLVDVSFFANSLGYLTRDLVGHERDRETVKNIHRQLQTVVLRRLQPRKSLAFLLDGSEPLWMLEHRRLFPGRRYDSRVYRSCASPMPYLLEEKLRGTAMEQRAPPSEAVISGPATPGLAEGKMSAYLLDLATRIVRPPTLPPLLDAPVTAHDTVCLVGGPELAWLAVGMTPFRDITSVTLQQGELKSCSLRESLEWMRLEGLLEAAPAQVHDDGGAELALQRRLAAIRTDLVLLYLLTNGHPTTGLPQVLATPFADVLDAYMDMEKEQHNAAAPSAAQNILRFRSVLFDEEPVTSAHLAQPTLRLRVGSLQRLLVRIVRALSGAHVGLPAGNRPTPHAATLLEMALQTHGLLCCGGVPSPAWSPTPDPADASTGSGTTASNGTVLLDKFPKLSAEMLLQHVTYLLDHELKQRTTSSAYGGSVTSAAEDSGSIHWSPQRTRQFGLTGVETLLLSATQAEQVHQVLPLYVRGHTLPAGAAADITQTRNVHEALRKTQRVLSRVLEQARRELADQLSSGAAAAAVDDAGHNGPHPALTHLPSHLFVRTAGARGPPPGWAYYGIHLGIKAEAMNVRYSLNTCDTATLHLVDGGGGGGGSSNSGDAASAAGSEVGAESTG</sequence>
<keyword evidence="3" id="KW-1185">Reference proteome</keyword>
<comment type="caution">
    <text evidence="2">The sequence shown here is derived from an EMBL/GenBank/DDBJ whole genome shotgun (WGS) entry which is preliminary data.</text>
</comment>
<dbReference type="VEuPathDB" id="TriTrypDB:LtaPh_0305700"/>
<evidence type="ECO:0000256" key="1">
    <source>
        <dbReference type="SAM" id="MobiDB-lite"/>
    </source>
</evidence>
<dbReference type="OrthoDB" id="9975959at2759"/>
<organism evidence="2 3">
    <name type="scientific">Leishmania tarentolae</name>
    <name type="common">Sauroleishmania tarentolae</name>
    <dbReference type="NCBI Taxonomy" id="5689"/>
    <lineage>
        <taxon>Eukaryota</taxon>
        <taxon>Discoba</taxon>
        <taxon>Euglenozoa</taxon>
        <taxon>Kinetoplastea</taxon>
        <taxon>Metakinetoplastina</taxon>
        <taxon>Trypanosomatida</taxon>
        <taxon>Trypanosomatidae</taxon>
        <taxon>Leishmaniinae</taxon>
        <taxon>Leishmania</taxon>
        <taxon>lizard Leishmania</taxon>
    </lineage>
</organism>
<proteinExistence type="predicted"/>
<name>A0A640K8W9_LEITA</name>
<dbReference type="EMBL" id="BLBS01000003">
    <property type="protein sequence ID" value="GET85565.1"/>
    <property type="molecule type" value="Genomic_DNA"/>
</dbReference>
<dbReference type="AlphaFoldDB" id="A0A640K8W9"/>
<dbReference type="Proteomes" id="UP000419144">
    <property type="component" value="Unassembled WGS sequence"/>
</dbReference>
<reference evidence="2" key="1">
    <citation type="submission" date="2019-11" db="EMBL/GenBank/DDBJ databases">
        <title>Leishmania tarentolae CDS.</title>
        <authorList>
            <person name="Goto Y."/>
            <person name="Yamagishi J."/>
        </authorList>
    </citation>
    <scope>NUCLEOTIDE SEQUENCE [LARGE SCALE GENOMIC DNA]</scope>
    <source>
        <strain evidence="2">Parrot Tar II</strain>
    </source>
</reference>
<evidence type="ECO:0000313" key="2">
    <source>
        <dbReference type="EMBL" id="GET85565.1"/>
    </source>
</evidence>
<evidence type="ECO:0000313" key="3">
    <source>
        <dbReference type="Proteomes" id="UP000419144"/>
    </source>
</evidence>
<accession>A0A640K8W9</accession>
<feature type="region of interest" description="Disordered" evidence="1">
    <location>
        <begin position="757"/>
        <end position="782"/>
    </location>
</feature>